<accession>A0A2S4WJU7</accession>
<evidence type="ECO:0000313" key="3">
    <source>
        <dbReference type="Proteomes" id="UP000238274"/>
    </source>
</evidence>
<sequence length="153" mass="17419">MLDRMRSEILKTRDWLRVSSPPPLSFRQKLNCQSQDEITINKKKYVSRSLSLNSQSFILTDLGYKATLTKIERKWSLDVCVGRLSSCGAATLSRSSVAEQVDRNLDHITLQDHHHHDQNDGEDEEDNDDGADDDTLQIEVKTRKRGCSRSEGS</sequence>
<feature type="region of interest" description="Disordered" evidence="1">
    <location>
        <begin position="109"/>
        <end position="153"/>
    </location>
</feature>
<gene>
    <name evidence="2" type="ORF">PSHT_01757</name>
</gene>
<reference evidence="3" key="2">
    <citation type="journal article" date="2018" name="BMC Genomics">
        <title>Genomic insights into host adaptation between the wheat stripe rust pathogen (Puccinia striiformis f. sp. tritici) and the barley stripe rust pathogen (Puccinia striiformis f. sp. hordei).</title>
        <authorList>
            <person name="Xia C."/>
            <person name="Wang M."/>
            <person name="Yin C."/>
            <person name="Cornejo O.E."/>
            <person name="Hulbert S.H."/>
            <person name="Chen X."/>
        </authorList>
    </citation>
    <scope>NUCLEOTIDE SEQUENCE [LARGE SCALE GENOMIC DNA]</scope>
    <source>
        <strain evidence="3">93TX-2</strain>
    </source>
</reference>
<reference evidence="3" key="3">
    <citation type="journal article" date="2018" name="Mol. Plant Microbe Interact.">
        <title>Genome sequence resources for the wheat stripe rust pathogen (Puccinia striiformis f. sp. tritici) and the barley stripe rust pathogen (Puccinia striiformis f. sp. hordei).</title>
        <authorList>
            <person name="Xia C."/>
            <person name="Wang M."/>
            <person name="Yin C."/>
            <person name="Cornejo O.E."/>
            <person name="Hulbert S.H."/>
            <person name="Chen X."/>
        </authorList>
    </citation>
    <scope>NUCLEOTIDE SEQUENCE [LARGE SCALE GENOMIC DNA]</scope>
    <source>
        <strain evidence="3">93TX-2</strain>
    </source>
</reference>
<dbReference type="VEuPathDB" id="FungiDB:PSHT_01757"/>
<feature type="compositionally biased region" description="Basic and acidic residues" evidence="1">
    <location>
        <begin position="109"/>
        <end position="119"/>
    </location>
</feature>
<protein>
    <submittedName>
        <fullName evidence="2">Uncharacterized protein</fullName>
    </submittedName>
</protein>
<dbReference type="AlphaFoldDB" id="A0A2S4WJU7"/>
<reference evidence="2 3" key="1">
    <citation type="submission" date="2017-12" db="EMBL/GenBank/DDBJ databases">
        <title>Gene loss provides genomic basis for host adaptation in cereal stripe rust fungi.</title>
        <authorList>
            <person name="Xia C."/>
        </authorList>
    </citation>
    <scope>NUCLEOTIDE SEQUENCE [LARGE SCALE GENOMIC DNA]</scope>
    <source>
        <strain evidence="2 3">93TX-2</strain>
    </source>
</reference>
<comment type="caution">
    <text evidence="2">The sequence shown here is derived from an EMBL/GenBank/DDBJ whole genome shotgun (WGS) entry which is preliminary data.</text>
</comment>
<name>A0A2S4WJU7_9BASI</name>
<dbReference type="EMBL" id="PKSM01000014">
    <property type="protein sequence ID" value="POW22043.1"/>
    <property type="molecule type" value="Genomic_DNA"/>
</dbReference>
<proteinExistence type="predicted"/>
<feature type="compositionally biased region" description="Acidic residues" evidence="1">
    <location>
        <begin position="120"/>
        <end position="136"/>
    </location>
</feature>
<keyword evidence="3" id="KW-1185">Reference proteome</keyword>
<dbReference type="VEuPathDB" id="FungiDB:PSTT_10900"/>
<dbReference type="Proteomes" id="UP000238274">
    <property type="component" value="Unassembled WGS sequence"/>
</dbReference>
<organism evidence="2 3">
    <name type="scientific">Puccinia striiformis</name>
    <dbReference type="NCBI Taxonomy" id="27350"/>
    <lineage>
        <taxon>Eukaryota</taxon>
        <taxon>Fungi</taxon>
        <taxon>Dikarya</taxon>
        <taxon>Basidiomycota</taxon>
        <taxon>Pucciniomycotina</taxon>
        <taxon>Pucciniomycetes</taxon>
        <taxon>Pucciniales</taxon>
        <taxon>Pucciniaceae</taxon>
        <taxon>Puccinia</taxon>
    </lineage>
</organism>
<evidence type="ECO:0000313" key="2">
    <source>
        <dbReference type="EMBL" id="POW22043.1"/>
    </source>
</evidence>
<evidence type="ECO:0000256" key="1">
    <source>
        <dbReference type="SAM" id="MobiDB-lite"/>
    </source>
</evidence>